<comment type="caution">
    <text evidence="1">The sequence shown here is derived from an EMBL/GenBank/DDBJ whole genome shotgun (WGS) entry which is preliminary data.</text>
</comment>
<feature type="non-terminal residue" evidence="1">
    <location>
        <position position="1"/>
    </location>
</feature>
<dbReference type="AlphaFoldDB" id="A0AAN5D7X5"/>
<dbReference type="EMBL" id="BTRK01000006">
    <property type="protein sequence ID" value="GMR58491.1"/>
    <property type="molecule type" value="Genomic_DNA"/>
</dbReference>
<sequence length="210" mass="23846">REKGIGEDYSRLIRKRGGEAEEAVTRYSAANTLPLSSADLRSAMVLRPVVVGVCGGVAAGKSLFTRSLLAHLRSRGCTVEEVERITAATLKETRMDCFLMRGLTLFSDQPRNFFDMKIFLDVDADIRLCRILNSASTFDEMRRQLTKYQSITRPYHVQSVIRQRPLADLCFNGSFHEKDVESTSLRILQLMKNGRKSEEQIDDDDYTRSL</sequence>
<gene>
    <name evidence="1" type="ORF">PMAYCL1PPCAC_28686</name>
</gene>
<evidence type="ECO:0000313" key="2">
    <source>
        <dbReference type="Proteomes" id="UP001328107"/>
    </source>
</evidence>
<organism evidence="1 2">
    <name type="scientific">Pristionchus mayeri</name>
    <dbReference type="NCBI Taxonomy" id="1317129"/>
    <lineage>
        <taxon>Eukaryota</taxon>
        <taxon>Metazoa</taxon>
        <taxon>Ecdysozoa</taxon>
        <taxon>Nematoda</taxon>
        <taxon>Chromadorea</taxon>
        <taxon>Rhabditida</taxon>
        <taxon>Rhabditina</taxon>
        <taxon>Diplogasteromorpha</taxon>
        <taxon>Diplogasteroidea</taxon>
        <taxon>Neodiplogasteridae</taxon>
        <taxon>Pristionchus</taxon>
    </lineage>
</organism>
<evidence type="ECO:0000313" key="1">
    <source>
        <dbReference type="EMBL" id="GMR58491.1"/>
    </source>
</evidence>
<dbReference type="SUPFAM" id="SSF52540">
    <property type="entry name" value="P-loop containing nucleoside triphosphate hydrolases"/>
    <property type="match status" value="1"/>
</dbReference>
<protein>
    <submittedName>
        <fullName evidence="1">Uncharacterized protein</fullName>
    </submittedName>
</protein>
<accession>A0AAN5D7X5</accession>
<name>A0AAN5D7X5_9BILA</name>
<dbReference type="InterPro" id="IPR027417">
    <property type="entry name" value="P-loop_NTPase"/>
</dbReference>
<dbReference type="Gene3D" id="3.40.50.300">
    <property type="entry name" value="P-loop containing nucleotide triphosphate hydrolases"/>
    <property type="match status" value="1"/>
</dbReference>
<proteinExistence type="predicted"/>
<dbReference type="Proteomes" id="UP001328107">
    <property type="component" value="Unassembled WGS sequence"/>
</dbReference>
<keyword evidence="2" id="KW-1185">Reference proteome</keyword>
<reference evidence="2" key="1">
    <citation type="submission" date="2022-10" db="EMBL/GenBank/DDBJ databases">
        <title>Genome assembly of Pristionchus species.</title>
        <authorList>
            <person name="Yoshida K."/>
            <person name="Sommer R.J."/>
        </authorList>
    </citation>
    <scope>NUCLEOTIDE SEQUENCE [LARGE SCALE GENOMIC DNA]</scope>
    <source>
        <strain evidence="2">RS5460</strain>
    </source>
</reference>